<keyword evidence="1" id="KW-1133">Transmembrane helix</keyword>
<evidence type="ECO:0000256" key="1">
    <source>
        <dbReference type="SAM" id="Phobius"/>
    </source>
</evidence>
<organism evidence="2">
    <name type="scientific">Minutocellus polymorphus</name>
    <dbReference type="NCBI Taxonomy" id="265543"/>
    <lineage>
        <taxon>Eukaryota</taxon>
        <taxon>Sar</taxon>
        <taxon>Stramenopiles</taxon>
        <taxon>Ochrophyta</taxon>
        <taxon>Bacillariophyta</taxon>
        <taxon>Mediophyceae</taxon>
        <taxon>Cymatosirophycidae</taxon>
        <taxon>Cymatosirales</taxon>
        <taxon>Cymatosiraceae</taxon>
        <taxon>Minutocellus</taxon>
    </lineage>
</organism>
<dbReference type="PANTHER" id="PTHR36970">
    <property type="entry name" value="UNNAMED PRODUCT"/>
    <property type="match status" value="1"/>
</dbReference>
<protein>
    <submittedName>
        <fullName evidence="2">Uncharacterized protein</fullName>
    </submittedName>
</protein>
<evidence type="ECO:0000313" key="2">
    <source>
        <dbReference type="EMBL" id="CAD8360489.1"/>
    </source>
</evidence>
<reference evidence="2" key="1">
    <citation type="submission" date="2021-01" db="EMBL/GenBank/DDBJ databases">
        <authorList>
            <person name="Corre E."/>
            <person name="Pelletier E."/>
            <person name="Niang G."/>
            <person name="Scheremetjew M."/>
            <person name="Finn R."/>
            <person name="Kale V."/>
            <person name="Holt S."/>
            <person name="Cochrane G."/>
            <person name="Meng A."/>
            <person name="Brown T."/>
            <person name="Cohen L."/>
        </authorList>
    </citation>
    <scope>NUCLEOTIDE SEQUENCE</scope>
    <source>
        <strain evidence="2">CCMP3303</strain>
    </source>
</reference>
<sequence>MRKVGFQSGEASRLHQYHQYLEQRFEHLRWLKYYRTPQATRSFGRVYIYVLPWLIGPYFAWVFEEQLAKSYAFALTLAGFTFIVLHGLLNTQQGLEDPFLVDFTSFTPGIDALKLDYEFAVGLQAVEQYFAEAQMRAAWNEIERTKEDAKKKKTSQQSTEG</sequence>
<gene>
    <name evidence="2" type="ORF">MPOL1434_LOCUS969</name>
</gene>
<feature type="transmembrane region" description="Helical" evidence="1">
    <location>
        <begin position="46"/>
        <end position="63"/>
    </location>
</feature>
<keyword evidence="1" id="KW-0472">Membrane</keyword>
<keyword evidence="1" id="KW-0812">Transmembrane</keyword>
<dbReference type="EMBL" id="HBEJ01001671">
    <property type="protein sequence ID" value="CAD8360489.1"/>
    <property type="molecule type" value="Transcribed_RNA"/>
</dbReference>
<dbReference type="AlphaFoldDB" id="A0A7S0FIA8"/>
<name>A0A7S0FIA8_9STRA</name>
<proteinExistence type="predicted"/>
<dbReference type="PANTHER" id="PTHR36970:SF1">
    <property type="entry name" value="BESTROPHIN HOMOLOG"/>
    <property type="match status" value="1"/>
</dbReference>
<accession>A0A7S0FIA8</accession>
<feature type="transmembrane region" description="Helical" evidence="1">
    <location>
        <begin position="70"/>
        <end position="89"/>
    </location>
</feature>